<feature type="region of interest" description="Disordered" evidence="1">
    <location>
        <begin position="86"/>
        <end position="149"/>
    </location>
</feature>
<feature type="compositionally biased region" description="Low complexity" evidence="1">
    <location>
        <begin position="108"/>
        <end position="118"/>
    </location>
</feature>
<reference evidence="2 3" key="2">
    <citation type="submission" date="2019-01" db="EMBL/GenBank/DDBJ databases">
        <title>A chromosome length genome reference of the Java medaka (oryzias javanicus).</title>
        <authorList>
            <person name="Herpin A."/>
            <person name="Takehana Y."/>
            <person name="Naruse K."/>
            <person name="Ansai S."/>
            <person name="Kawaguchi M."/>
        </authorList>
    </citation>
    <scope>NUCLEOTIDE SEQUENCE [LARGE SCALE GENOMIC DNA]</scope>
    <source>
        <strain evidence="2">RS831</strain>
        <tissue evidence="2">Whole body</tissue>
    </source>
</reference>
<evidence type="ECO:0000313" key="2">
    <source>
        <dbReference type="EMBL" id="RVE67177.1"/>
    </source>
</evidence>
<evidence type="ECO:0000256" key="1">
    <source>
        <dbReference type="SAM" id="MobiDB-lite"/>
    </source>
</evidence>
<proteinExistence type="predicted"/>
<feature type="compositionally biased region" description="Basic and acidic residues" evidence="1">
    <location>
        <begin position="38"/>
        <end position="48"/>
    </location>
</feature>
<dbReference type="Proteomes" id="UP000283210">
    <property type="component" value="Chromosome 11"/>
</dbReference>
<feature type="region of interest" description="Disordered" evidence="1">
    <location>
        <begin position="1"/>
        <end position="72"/>
    </location>
</feature>
<accession>A0A3S2Q1F7</accession>
<sequence>MDDRWRAEAGMEEEQLEVKAPARSRRSIENKRKTKTVRKGEDGGKENSPDSVLFKQETPSKASKREDDCNARNAIKEAVVVLTRLPDYKISALRPPTPPQFYSEDESLSSSGSDAGWASEEDSSDSDFPVLNHKQKASGSGGRAAGSAFGHCSRESFRRLRTSKDGSSKRCCKVD</sequence>
<evidence type="ECO:0000313" key="3">
    <source>
        <dbReference type="Proteomes" id="UP000283210"/>
    </source>
</evidence>
<dbReference type="AlphaFoldDB" id="A0A3S2Q1F7"/>
<gene>
    <name evidence="2" type="ORF">OJAV_G00115050</name>
</gene>
<name>A0A3S2Q1F7_ORYJA</name>
<organism evidence="2 3">
    <name type="scientific">Oryzias javanicus</name>
    <name type="common">Javanese ricefish</name>
    <name type="synonym">Aplocheilus javanicus</name>
    <dbReference type="NCBI Taxonomy" id="123683"/>
    <lineage>
        <taxon>Eukaryota</taxon>
        <taxon>Metazoa</taxon>
        <taxon>Chordata</taxon>
        <taxon>Craniata</taxon>
        <taxon>Vertebrata</taxon>
        <taxon>Euteleostomi</taxon>
        <taxon>Actinopterygii</taxon>
        <taxon>Neopterygii</taxon>
        <taxon>Teleostei</taxon>
        <taxon>Neoteleostei</taxon>
        <taxon>Acanthomorphata</taxon>
        <taxon>Ovalentaria</taxon>
        <taxon>Atherinomorphae</taxon>
        <taxon>Beloniformes</taxon>
        <taxon>Adrianichthyidae</taxon>
        <taxon>Oryziinae</taxon>
        <taxon>Oryzias</taxon>
    </lineage>
</organism>
<reference evidence="2 3" key="1">
    <citation type="submission" date="2018-11" db="EMBL/GenBank/DDBJ databases">
        <authorList>
            <person name="Lopez-Roques C."/>
            <person name="Donnadieu C."/>
            <person name="Bouchez O."/>
            <person name="Klopp C."/>
            <person name="Cabau C."/>
            <person name="Zahm M."/>
        </authorList>
    </citation>
    <scope>NUCLEOTIDE SEQUENCE [LARGE SCALE GENOMIC DNA]</scope>
    <source>
        <strain evidence="2">RS831</strain>
        <tissue evidence="2">Whole body</tissue>
    </source>
</reference>
<protein>
    <submittedName>
        <fullName evidence="2">Uncharacterized protein</fullName>
    </submittedName>
</protein>
<dbReference type="EMBL" id="CM012447">
    <property type="protein sequence ID" value="RVE67177.1"/>
    <property type="molecule type" value="Genomic_DNA"/>
</dbReference>
<keyword evidence="3" id="KW-1185">Reference proteome</keyword>